<name>A0A0F9NLB3_9ZZZZ</name>
<gene>
    <name evidence="1" type="ORF">LCGC14_0937370</name>
</gene>
<dbReference type="AlphaFoldDB" id="A0A0F9NLB3"/>
<dbReference type="EMBL" id="LAZR01003259">
    <property type="protein sequence ID" value="KKN20265.1"/>
    <property type="molecule type" value="Genomic_DNA"/>
</dbReference>
<evidence type="ECO:0000313" key="1">
    <source>
        <dbReference type="EMBL" id="KKN20265.1"/>
    </source>
</evidence>
<comment type="caution">
    <text evidence="1">The sequence shown here is derived from an EMBL/GenBank/DDBJ whole genome shotgun (WGS) entry which is preliminary data.</text>
</comment>
<reference evidence="1" key="1">
    <citation type="journal article" date="2015" name="Nature">
        <title>Complex archaea that bridge the gap between prokaryotes and eukaryotes.</title>
        <authorList>
            <person name="Spang A."/>
            <person name="Saw J.H."/>
            <person name="Jorgensen S.L."/>
            <person name="Zaremba-Niedzwiedzka K."/>
            <person name="Martijn J."/>
            <person name="Lind A.E."/>
            <person name="van Eijk R."/>
            <person name="Schleper C."/>
            <person name="Guy L."/>
            <person name="Ettema T.J."/>
        </authorList>
    </citation>
    <scope>NUCLEOTIDE SEQUENCE</scope>
</reference>
<organism evidence="1">
    <name type="scientific">marine sediment metagenome</name>
    <dbReference type="NCBI Taxonomy" id="412755"/>
    <lineage>
        <taxon>unclassified sequences</taxon>
        <taxon>metagenomes</taxon>
        <taxon>ecological metagenomes</taxon>
    </lineage>
</organism>
<proteinExistence type="predicted"/>
<sequence length="64" mass="7085">MKALTIDDLDHLVEKVNDSQLLTEPDSGAENKIAGLRTSDYVRGFFCAYIPMRPGQLIVQTTST</sequence>
<protein>
    <submittedName>
        <fullName evidence="1">Uncharacterized protein</fullName>
    </submittedName>
</protein>
<accession>A0A0F9NLB3</accession>